<proteinExistence type="inferred from homology"/>
<feature type="domain" description="Tr-type G" evidence="6">
    <location>
        <begin position="10"/>
        <end position="204"/>
    </location>
</feature>
<dbReference type="Pfam" id="PF03144">
    <property type="entry name" value="GTP_EFTU_D2"/>
    <property type="match status" value="1"/>
</dbReference>
<dbReference type="Pfam" id="PF00009">
    <property type="entry name" value="GTP_EFTU"/>
    <property type="match status" value="1"/>
</dbReference>
<dbReference type="EMBL" id="UINC01000710">
    <property type="protein sequence ID" value="SUZ59979.1"/>
    <property type="molecule type" value="Genomic_DNA"/>
</dbReference>
<dbReference type="CDD" id="cd03707">
    <property type="entry name" value="EFTU_III"/>
    <property type="match status" value="1"/>
</dbReference>
<evidence type="ECO:0000256" key="2">
    <source>
        <dbReference type="ARBA" id="ARBA00022741"/>
    </source>
</evidence>
<sequence length="394" mass="43162">MSKQKFERTKPHVNVGTIGHVDHGKTTLTAALTKVSSEAFGSDFTNFEGIDNAPEEKERGITIATSHVEYDSDARHYAHVDCPGHADYVKNMITGAAQMDGAILVVSAADGPMPQTREHILLARQVGVQHIVVFLNKADQVDDAELIELVEMEVRDLLTEYDFPGEDTPIITGSALKALEGDAENVEKIKELVNSLDTFIPEPVRELDKPFLMPIEDIFTIQGRGTVVTGRIERGEVKVNEEIEIVGIRETSKTTCTGVEMFRKLLDEGKAGENVGILLRGTERDGVERGQVLAKPGSITPHTKFEAQIYVLTKEEGGRHTPFFKGYRPQFYVRTTDVTGAVELPADVEMVMPGDDLSISVELISPVAMEEGMNFAIREGGRTVGSGVVSKIIE</sequence>
<dbReference type="InterPro" id="IPR027417">
    <property type="entry name" value="P-loop_NTPase"/>
</dbReference>
<dbReference type="Pfam" id="PF03143">
    <property type="entry name" value="GTP_EFTU_D3"/>
    <property type="match status" value="1"/>
</dbReference>
<accession>A0A381P0Q8</accession>
<dbReference type="InterPro" id="IPR050055">
    <property type="entry name" value="EF-Tu_GTPase"/>
</dbReference>
<dbReference type="InterPro" id="IPR031157">
    <property type="entry name" value="G_TR_CS"/>
</dbReference>
<dbReference type="GO" id="GO:0003924">
    <property type="term" value="F:GTPase activity"/>
    <property type="evidence" value="ECO:0007669"/>
    <property type="project" value="InterPro"/>
</dbReference>
<evidence type="ECO:0000259" key="6">
    <source>
        <dbReference type="PROSITE" id="PS51722"/>
    </source>
</evidence>
<dbReference type="InterPro" id="IPR009000">
    <property type="entry name" value="Transl_B-barrel_sf"/>
</dbReference>
<dbReference type="SUPFAM" id="SSF52540">
    <property type="entry name" value="P-loop containing nucleoside triphosphate hydrolases"/>
    <property type="match status" value="1"/>
</dbReference>
<keyword evidence="2" id="KW-0547">Nucleotide-binding</keyword>
<dbReference type="FunFam" id="2.40.30.10:FF:000001">
    <property type="entry name" value="Elongation factor Tu"/>
    <property type="match status" value="1"/>
</dbReference>
<comment type="similarity">
    <text evidence="1">Belongs to the TRAFAC class translation factor GTPase superfamily. Classic translation factor GTPase family. EF-Tu/EF-1A subfamily.</text>
</comment>
<dbReference type="PRINTS" id="PR00315">
    <property type="entry name" value="ELONGATNFCT"/>
</dbReference>
<dbReference type="AlphaFoldDB" id="A0A381P0Q8"/>
<dbReference type="Gene3D" id="2.40.30.10">
    <property type="entry name" value="Translation factors"/>
    <property type="match status" value="2"/>
</dbReference>
<dbReference type="InterPro" id="IPR000795">
    <property type="entry name" value="T_Tr_GTP-bd_dom"/>
</dbReference>
<dbReference type="InterPro" id="IPR041709">
    <property type="entry name" value="EF-Tu_GTP-bd"/>
</dbReference>
<evidence type="ECO:0000313" key="7">
    <source>
        <dbReference type="EMBL" id="SUZ59979.1"/>
    </source>
</evidence>
<dbReference type="InterPro" id="IPR004541">
    <property type="entry name" value="Transl_elong_EFTu/EF1A_bac/org"/>
</dbReference>
<gene>
    <name evidence="7" type="ORF">METZ01_LOCUS12833</name>
</gene>
<dbReference type="NCBIfam" id="NF009373">
    <property type="entry name" value="PRK12736.1"/>
    <property type="match status" value="1"/>
</dbReference>
<keyword evidence="3" id="KW-0251">Elongation factor</keyword>
<dbReference type="FunFam" id="3.40.50.300:FF:000003">
    <property type="entry name" value="Elongation factor Tu"/>
    <property type="match status" value="1"/>
</dbReference>
<dbReference type="PROSITE" id="PS00301">
    <property type="entry name" value="G_TR_1"/>
    <property type="match status" value="1"/>
</dbReference>
<dbReference type="NCBIfam" id="TIGR00485">
    <property type="entry name" value="EF-Tu"/>
    <property type="match status" value="1"/>
</dbReference>
<dbReference type="PANTHER" id="PTHR43721">
    <property type="entry name" value="ELONGATION FACTOR TU-RELATED"/>
    <property type="match status" value="1"/>
</dbReference>
<dbReference type="GO" id="GO:0005525">
    <property type="term" value="F:GTP binding"/>
    <property type="evidence" value="ECO:0007669"/>
    <property type="project" value="UniProtKB-KW"/>
</dbReference>
<dbReference type="CDD" id="cd03697">
    <property type="entry name" value="EFTU_II"/>
    <property type="match status" value="1"/>
</dbReference>
<dbReference type="SUPFAM" id="SSF50465">
    <property type="entry name" value="EF-Tu/eEF-1alpha/eIF2-gamma C-terminal domain"/>
    <property type="match status" value="1"/>
</dbReference>
<dbReference type="PANTHER" id="PTHR43721:SF22">
    <property type="entry name" value="ELONGATION FACTOR TU, MITOCHONDRIAL"/>
    <property type="match status" value="1"/>
</dbReference>
<name>A0A381P0Q8_9ZZZZ</name>
<dbReference type="CDD" id="cd01884">
    <property type="entry name" value="EF_Tu"/>
    <property type="match status" value="1"/>
</dbReference>
<dbReference type="NCBIfam" id="NF009372">
    <property type="entry name" value="PRK12735.1"/>
    <property type="match status" value="1"/>
</dbReference>
<dbReference type="GO" id="GO:0005829">
    <property type="term" value="C:cytosol"/>
    <property type="evidence" value="ECO:0007669"/>
    <property type="project" value="TreeGrafter"/>
</dbReference>
<dbReference type="GO" id="GO:0003746">
    <property type="term" value="F:translation elongation factor activity"/>
    <property type="evidence" value="ECO:0007669"/>
    <property type="project" value="UniProtKB-KW"/>
</dbReference>
<dbReference type="InterPro" id="IPR009001">
    <property type="entry name" value="Transl_elong_EF1A/Init_IF2_C"/>
</dbReference>
<dbReference type="InterPro" id="IPR004160">
    <property type="entry name" value="Transl_elong_EFTu/EF1A_C"/>
</dbReference>
<dbReference type="InterPro" id="IPR004161">
    <property type="entry name" value="EFTu-like_2"/>
</dbReference>
<dbReference type="HAMAP" id="MF_00118_B">
    <property type="entry name" value="EF_Tu_B"/>
    <property type="match status" value="1"/>
</dbReference>
<dbReference type="InterPro" id="IPR033720">
    <property type="entry name" value="EFTU_2"/>
</dbReference>
<dbReference type="SUPFAM" id="SSF50447">
    <property type="entry name" value="Translation proteins"/>
    <property type="match status" value="1"/>
</dbReference>
<evidence type="ECO:0000256" key="5">
    <source>
        <dbReference type="ARBA" id="ARBA00023134"/>
    </source>
</evidence>
<dbReference type="NCBIfam" id="TIGR00231">
    <property type="entry name" value="small_GTP"/>
    <property type="match status" value="1"/>
</dbReference>
<dbReference type="InterPro" id="IPR005225">
    <property type="entry name" value="Small_GTP-bd"/>
</dbReference>
<evidence type="ECO:0000256" key="3">
    <source>
        <dbReference type="ARBA" id="ARBA00022768"/>
    </source>
</evidence>
<dbReference type="NCBIfam" id="NF000766">
    <property type="entry name" value="PRK00049.1"/>
    <property type="match status" value="1"/>
</dbReference>
<organism evidence="7">
    <name type="scientific">marine metagenome</name>
    <dbReference type="NCBI Taxonomy" id="408172"/>
    <lineage>
        <taxon>unclassified sequences</taxon>
        <taxon>metagenomes</taxon>
        <taxon>ecological metagenomes</taxon>
    </lineage>
</organism>
<dbReference type="Gene3D" id="3.40.50.300">
    <property type="entry name" value="P-loop containing nucleotide triphosphate hydrolases"/>
    <property type="match status" value="1"/>
</dbReference>
<protein>
    <recommendedName>
        <fullName evidence="6">Tr-type G domain-containing protein</fullName>
    </recommendedName>
</protein>
<evidence type="ECO:0000256" key="4">
    <source>
        <dbReference type="ARBA" id="ARBA00022917"/>
    </source>
</evidence>
<keyword evidence="4" id="KW-0648">Protein biosynthesis</keyword>
<reference evidence="7" key="1">
    <citation type="submission" date="2018-05" db="EMBL/GenBank/DDBJ databases">
        <authorList>
            <person name="Lanie J.A."/>
            <person name="Ng W.-L."/>
            <person name="Kazmierczak K.M."/>
            <person name="Andrzejewski T.M."/>
            <person name="Davidsen T.M."/>
            <person name="Wayne K.J."/>
            <person name="Tettelin H."/>
            <person name="Glass J.I."/>
            <person name="Rusch D."/>
            <person name="Podicherti R."/>
            <person name="Tsui H.-C.T."/>
            <person name="Winkler M.E."/>
        </authorList>
    </citation>
    <scope>NUCLEOTIDE SEQUENCE</scope>
</reference>
<dbReference type="PROSITE" id="PS51722">
    <property type="entry name" value="G_TR_2"/>
    <property type="match status" value="1"/>
</dbReference>
<evidence type="ECO:0000256" key="1">
    <source>
        <dbReference type="ARBA" id="ARBA00007249"/>
    </source>
</evidence>
<keyword evidence="5" id="KW-0342">GTP-binding</keyword>